<dbReference type="GO" id="GO:0004674">
    <property type="term" value="F:protein serine/threonine kinase activity"/>
    <property type="evidence" value="ECO:0007669"/>
    <property type="project" value="TreeGrafter"/>
</dbReference>
<dbReference type="InterPro" id="IPR008271">
    <property type="entry name" value="Ser/Thr_kinase_AS"/>
</dbReference>
<keyword evidence="5" id="KW-1185">Reference proteome</keyword>
<dbReference type="GO" id="GO:0005634">
    <property type="term" value="C:nucleus"/>
    <property type="evidence" value="ECO:0007669"/>
    <property type="project" value="TreeGrafter"/>
</dbReference>
<dbReference type="InterPro" id="IPR000719">
    <property type="entry name" value="Prot_kinase_dom"/>
</dbReference>
<evidence type="ECO:0000313" key="5">
    <source>
        <dbReference type="Proteomes" id="UP000198341"/>
    </source>
</evidence>
<dbReference type="Pfam" id="PF00069">
    <property type="entry name" value="Pkinase"/>
    <property type="match status" value="1"/>
</dbReference>
<dbReference type="GO" id="GO:0005524">
    <property type="term" value="F:ATP binding"/>
    <property type="evidence" value="ECO:0007669"/>
    <property type="project" value="InterPro"/>
</dbReference>
<keyword evidence="2" id="KW-0472">Membrane</keyword>
<dbReference type="GeneID" id="19011412"/>
<feature type="compositionally biased region" description="Basic and acidic residues" evidence="1">
    <location>
        <begin position="362"/>
        <end position="374"/>
    </location>
</feature>
<feature type="region of interest" description="Disordered" evidence="1">
    <location>
        <begin position="236"/>
        <end position="273"/>
    </location>
</feature>
<sequence length="873" mass="97188">MKMQIRSVWSLPVGSRTTDGSGRSAKKKKKADTKSSSSSPSLSSKKNEFVPSFREAMKVKVKIIDIDILKRFTGERREEERKKKKKEKKETKKKNTTTNTKQKDAKAVISVSSSRDQSPPPTPSSIWLSYCAFGATVVTTVAAGAFFSTFAKKRGERGKREENGDDASLQPITFAFDTPQTAAVRNKSPRPPRRSEDQHQREQQEILRRREEEEVNPFLKQMEDSNVAFSSQQIKSNIIPRPSSSPPPQRLFETEPSSGKSSSPRPSSSTGYVVPKQVEAMQTRETSSTAAAVFDGKKVDELKKEFNQWALSYDDELHPWDRALDNKRYDAIATPLSSSSTVEEESTNNSSSSSSSDALNPESEKREKETKVREVARRRRNSYFAAISSKRYAPTTIEQLALEEKVRERLASSTPVFDTEGTFFAKESKKEAMALYGTALGKLFYEKSPTTIVGEGTFSDVFSAQKDAASNLSSLTLSKTDFFTQGESVLKCSAPFPGRDAFDAPQGDGYGFGKVETAVLATLPKHPAIVEVIAAFLESDRNESYLLLKDHGENAHEARKLGRLTPRECRAMARRILHALKHCHERNVIHRDIKSGNILIRGREGAEDFNRKATIIDFGVAHSQTACELYFSEIVPTTNEEEDGGSFQSGGKKNMVCSIEYDPSSGTPGYQAPEVLLGKYELPATSSEGERINDNDGEQVSMETYAKIDIFAFAIAMYFLCTGKEIFADSLDAGENMTTKSKQKAMAMSETELNRLNQTELELDAKILTQMLTYPDFRLAPSQEKNMRERYGDLVKNQNEIIQSTTLTEKIIEDLSGRQPVAFCKLIAKCLSVDPSKRPSAVEALAWENAFVGTDEDEDILAYEKASTPTMTR</sequence>
<feature type="domain" description="Protein kinase" evidence="3">
    <location>
        <begin position="447"/>
        <end position="852"/>
    </location>
</feature>
<dbReference type="Gene3D" id="1.10.510.10">
    <property type="entry name" value="Transferase(Phosphotransferase) domain 1"/>
    <property type="match status" value="1"/>
</dbReference>
<dbReference type="OrthoDB" id="8693905at2759"/>
<organism evidence="4 5">
    <name type="scientific">Bathycoccus prasinos</name>
    <dbReference type="NCBI Taxonomy" id="41875"/>
    <lineage>
        <taxon>Eukaryota</taxon>
        <taxon>Viridiplantae</taxon>
        <taxon>Chlorophyta</taxon>
        <taxon>Mamiellophyceae</taxon>
        <taxon>Mamiellales</taxon>
        <taxon>Bathycoccaceae</taxon>
        <taxon>Bathycoccus</taxon>
    </lineage>
</organism>
<dbReference type="KEGG" id="bpg:Bathy15g00130"/>
<dbReference type="GO" id="GO:0044773">
    <property type="term" value="P:mitotic DNA damage checkpoint signaling"/>
    <property type="evidence" value="ECO:0007669"/>
    <property type="project" value="TreeGrafter"/>
</dbReference>
<feature type="compositionally biased region" description="Low complexity" evidence="1">
    <location>
        <begin position="337"/>
        <end position="356"/>
    </location>
</feature>
<dbReference type="SUPFAM" id="SSF56112">
    <property type="entry name" value="Protein kinase-like (PK-like)"/>
    <property type="match status" value="1"/>
</dbReference>
<evidence type="ECO:0000313" key="4">
    <source>
        <dbReference type="EMBL" id="CCO20086.1"/>
    </source>
</evidence>
<accession>K8EPT6</accession>
<reference evidence="4 5" key="1">
    <citation type="submission" date="2011-10" db="EMBL/GenBank/DDBJ databases">
        <authorList>
            <person name="Genoscope - CEA"/>
        </authorList>
    </citation>
    <scope>NUCLEOTIDE SEQUENCE [LARGE SCALE GENOMIC DNA]</scope>
    <source>
        <strain evidence="4 5">RCC 1105</strain>
    </source>
</reference>
<dbReference type="PROSITE" id="PS50011">
    <property type="entry name" value="PROTEIN_KINASE_DOM"/>
    <property type="match status" value="1"/>
</dbReference>
<dbReference type="STRING" id="41875.K8EPT6"/>
<name>K8EPT6_9CHLO</name>
<dbReference type="eggNOG" id="KOG0575">
    <property type="taxonomic scope" value="Eukaryota"/>
</dbReference>
<dbReference type="RefSeq" id="XP_007509000.1">
    <property type="nucleotide sequence ID" value="XM_007508938.1"/>
</dbReference>
<feature type="region of interest" description="Disordered" evidence="1">
    <location>
        <begin position="1"/>
        <end position="49"/>
    </location>
</feature>
<proteinExistence type="predicted"/>
<dbReference type="EMBL" id="FO082264">
    <property type="protein sequence ID" value="CCO20086.1"/>
    <property type="molecule type" value="Genomic_DNA"/>
</dbReference>
<feature type="compositionally biased region" description="Basic residues" evidence="1">
    <location>
        <begin position="82"/>
        <end position="95"/>
    </location>
</feature>
<dbReference type="PANTHER" id="PTHR44167:SF24">
    <property type="entry name" value="SERINE_THREONINE-PROTEIN KINASE CHK2"/>
    <property type="match status" value="1"/>
</dbReference>
<feature type="region of interest" description="Disordered" evidence="1">
    <location>
        <begin position="154"/>
        <end position="216"/>
    </location>
</feature>
<feature type="transmembrane region" description="Helical" evidence="2">
    <location>
        <begin position="127"/>
        <end position="150"/>
    </location>
</feature>
<feature type="compositionally biased region" description="Low complexity" evidence="1">
    <location>
        <begin position="34"/>
        <end position="44"/>
    </location>
</feature>
<keyword evidence="2" id="KW-1133">Transmembrane helix</keyword>
<keyword evidence="4" id="KW-0418">Kinase</keyword>
<dbReference type="Proteomes" id="UP000198341">
    <property type="component" value="Chromosome 15"/>
</dbReference>
<dbReference type="AlphaFoldDB" id="K8EPT6"/>
<feature type="compositionally biased region" description="Basic and acidic residues" evidence="1">
    <location>
        <begin position="193"/>
        <end position="212"/>
    </location>
</feature>
<evidence type="ECO:0000259" key="3">
    <source>
        <dbReference type="PROSITE" id="PS50011"/>
    </source>
</evidence>
<feature type="region of interest" description="Disordered" evidence="1">
    <location>
        <begin position="74"/>
        <end position="122"/>
    </location>
</feature>
<keyword evidence="4" id="KW-0808">Transferase</keyword>
<dbReference type="InterPro" id="IPR011009">
    <property type="entry name" value="Kinase-like_dom_sf"/>
</dbReference>
<gene>
    <name evidence="4" type="ordered locus">Bathy15g00130</name>
</gene>
<dbReference type="SMART" id="SM00220">
    <property type="entry name" value="S_TKc"/>
    <property type="match status" value="1"/>
</dbReference>
<keyword evidence="2" id="KW-0812">Transmembrane</keyword>
<dbReference type="PROSITE" id="PS00108">
    <property type="entry name" value="PROTEIN_KINASE_ST"/>
    <property type="match status" value="1"/>
</dbReference>
<evidence type="ECO:0000256" key="1">
    <source>
        <dbReference type="SAM" id="MobiDB-lite"/>
    </source>
</evidence>
<dbReference type="GO" id="GO:0005737">
    <property type="term" value="C:cytoplasm"/>
    <property type="evidence" value="ECO:0007669"/>
    <property type="project" value="TreeGrafter"/>
</dbReference>
<evidence type="ECO:0000256" key="2">
    <source>
        <dbReference type="SAM" id="Phobius"/>
    </source>
</evidence>
<dbReference type="PANTHER" id="PTHR44167">
    <property type="entry name" value="OVARIAN-SPECIFIC SERINE/THREONINE-PROTEIN KINASE LOK-RELATED"/>
    <property type="match status" value="1"/>
</dbReference>
<feature type="compositionally biased region" description="Low complexity" evidence="1">
    <location>
        <begin position="256"/>
        <end position="269"/>
    </location>
</feature>
<protein>
    <submittedName>
        <fullName evidence="4">PREDICTED: serine/threonine-protein kinase MARK2-like</fullName>
    </submittedName>
</protein>
<feature type="region of interest" description="Disordered" evidence="1">
    <location>
        <begin position="335"/>
        <end position="374"/>
    </location>
</feature>